<sequence>MCALTKGSGRGEDGRTTSPPLHLPCEDKAPGSESLLNCQRRSDRVHYLGVNLTVTTFRIFRSRPEIFLLTTAFSVTRPSSLVVALRVHRDCHRRHNKQD</sequence>
<evidence type="ECO:0000313" key="2">
    <source>
        <dbReference type="EMBL" id="CAB1430543.1"/>
    </source>
</evidence>
<name>A0A9N7UI66_PLEPL</name>
<gene>
    <name evidence="2" type="ORF">PLEPLA_LOCUS18525</name>
</gene>
<dbReference type="EMBL" id="CADEAL010001242">
    <property type="protein sequence ID" value="CAB1430543.1"/>
    <property type="molecule type" value="Genomic_DNA"/>
</dbReference>
<dbReference type="Proteomes" id="UP001153269">
    <property type="component" value="Unassembled WGS sequence"/>
</dbReference>
<evidence type="ECO:0000313" key="3">
    <source>
        <dbReference type="Proteomes" id="UP001153269"/>
    </source>
</evidence>
<proteinExistence type="predicted"/>
<evidence type="ECO:0000256" key="1">
    <source>
        <dbReference type="SAM" id="MobiDB-lite"/>
    </source>
</evidence>
<comment type="caution">
    <text evidence="2">The sequence shown here is derived from an EMBL/GenBank/DDBJ whole genome shotgun (WGS) entry which is preliminary data.</text>
</comment>
<organism evidence="2 3">
    <name type="scientific">Pleuronectes platessa</name>
    <name type="common">European plaice</name>
    <dbReference type="NCBI Taxonomy" id="8262"/>
    <lineage>
        <taxon>Eukaryota</taxon>
        <taxon>Metazoa</taxon>
        <taxon>Chordata</taxon>
        <taxon>Craniata</taxon>
        <taxon>Vertebrata</taxon>
        <taxon>Euteleostomi</taxon>
        <taxon>Actinopterygii</taxon>
        <taxon>Neopterygii</taxon>
        <taxon>Teleostei</taxon>
        <taxon>Neoteleostei</taxon>
        <taxon>Acanthomorphata</taxon>
        <taxon>Carangaria</taxon>
        <taxon>Pleuronectiformes</taxon>
        <taxon>Pleuronectoidei</taxon>
        <taxon>Pleuronectidae</taxon>
        <taxon>Pleuronectes</taxon>
    </lineage>
</organism>
<dbReference type="AlphaFoldDB" id="A0A9N7UI66"/>
<protein>
    <submittedName>
        <fullName evidence="2">Uncharacterized protein</fullName>
    </submittedName>
</protein>
<feature type="region of interest" description="Disordered" evidence="1">
    <location>
        <begin position="1"/>
        <end position="27"/>
    </location>
</feature>
<keyword evidence="3" id="KW-1185">Reference proteome</keyword>
<reference evidence="2" key="1">
    <citation type="submission" date="2020-03" db="EMBL/GenBank/DDBJ databases">
        <authorList>
            <person name="Weist P."/>
        </authorList>
    </citation>
    <scope>NUCLEOTIDE SEQUENCE</scope>
</reference>
<accession>A0A9N7UI66</accession>